<evidence type="ECO:0000313" key="1">
    <source>
        <dbReference type="EMBL" id="OOF59328.1"/>
    </source>
</evidence>
<accession>A0A1V3JSD0</accession>
<dbReference type="OrthoDB" id="5687810at2"/>
<keyword evidence="2" id="KW-1185">Reference proteome</keyword>
<dbReference type="STRING" id="1907939.BKL49_04440"/>
<dbReference type="RefSeq" id="WP_077423421.1">
    <property type="nucleotide sequence ID" value="NZ_MLHQ01000010.1"/>
</dbReference>
<sequence>MEQTLTIAEVAKLLKMSYGYVFSKRKLWGFFQMEGSRVWRVFESDLAKYRKKSQNVSRQDTQYGVVTIFA</sequence>
<dbReference type="AlphaFoldDB" id="A0A1V3JSD0"/>
<reference evidence="1 2" key="1">
    <citation type="submission" date="2016-10" db="EMBL/GenBank/DDBJ databases">
        <title>Rodentibacter gen. nov. and new species.</title>
        <authorList>
            <person name="Christensen H."/>
        </authorList>
    </citation>
    <scope>NUCLEOTIDE SEQUENCE [LARGE SCALE GENOMIC DNA]</scope>
    <source>
        <strain evidence="1 2">Ac151</strain>
    </source>
</reference>
<organism evidence="1 2">
    <name type="scientific">Rodentibacter myodis</name>
    <dbReference type="NCBI Taxonomy" id="1907939"/>
    <lineage>
        <taxon>Bacteria</taxon>
        <taxon>Pseudomonadati</taxon>
        <taxon>Pseudomonadota</taxon>
        <taxon>Gammaproteobacteria</taxon>
        <taxon>Pasteurellales</taxon>
        <taxon>Pasteurellaceae</taxon>
        <taxon>Rodentibacter</taxon>
    </lineage>
</organism>
<evidence type="ECO:0000313" key="2">
    <source>
        <dbReference type="Proteomes" id="UP000188602"/>
    </source>
</evidence>
<name>A0A1V3JSD0_9PAST</name>
<dbReference type="EMBL" id="MLHQ01000010">
    <property type="protein sequence ID" value="OOF59328.1"/>
    <property type="molecule type" value="Genomic_DNA"/>
</dbReference>
<evidence type="ECO:0008006" key="3">
    <source>
        <dbReference type="Google" id="ProtNLM"/>
    </source>
</evidence>
<dbReference type="Proteomes" id="UP000188602">
    <property type="component" value="Unassembled WGS sequence"/>
</dbReference>
<gene>
    <name evidence="1" type="ORF">BKL49_04440</name>
</gene>
<proteinExistence type="predicted"/>
<comment type="caution">
    <text evidence="1">The sequence shown here is derived from an EMBL/GenBank/DDBJ whole genome shotgun (WGS) entry which is preliminary data.</text>
</comment>
<protein>
    <recommendedName>
        <fullName evidence="3">DNA-binding protein</fullName>
    </recommendedName>
</protein>